<evidence type="ECO:0000313" key="2">
    <source>
        <dbReference type="EMBL" id="KAG2225742.1"/>
    </source>
</evidence>
<feature type="compositionally biased region" description="Low complexity" evidence="1">
    <location>
        <begin position="85"/>
        <end position="99"/>
    </location>
</feature>
<organism evidence="2 3">
    <name type="scientific">Circinella minor</name>
    <dbReference type="NCBI Taxonomy" id="1195481"/>
    <lineage>
        <taxon>Eukaryota</taxon>
        <taxon>Fungi</taxon>
        <taxon>Fungi incertae sedis</taxon>
        <taxon>Mucoromycota</taxon>
        <taxon>Mucoromycotina</taxon>
        <taxon>Mucoromycetes</taxon>
        <taxon>Mucorales</taxon>
        <taxon>Lichtheimiaceae</taxon>
        <taxon>Circinella</taxon>
    </lineage>
</organism>
<feature type="region of interest" description="Disordered" evidence="1">
    <location>
        <begin position="143"/>
        <end position="229"/>
    </location>
</feature>
<dbReference type="OrthoDB" id="10250320at2759"/>
<evidence type="ECO:0000256" key="1">
    <source>
        <dbReference type="SAM" id="MobiDB-lite"/>
    </source>
</evidence>
<feature type="compositionally biased region" description="Polar residues" evidence="1">
    <location>
        <begin position="174"/>
        <end position="186"/>
    </location>
</feature>
<feature type="region of interest" description="Disordered" evidence="1">
    <location>
        <begin position="76"/>
        <end position="99"/>
    </location>
</feature>
<feature type="compositionally biased region" description="Polar residues" evidence="1">
    <location>
        <begin position="206"/>
        <end position="215"/>
    </location>
</feature>
<sequence>MPSRSFSVPHTTSLALEGAIDIPAPSLPVPLMLEIRDALPALEKALAPELSSQCLPLCMQLLSTWILVSSNGSQCENHSQQEKASTTTTETTTRSMTRSKLSRWFTQSFARKKGIAPMTDKDISENDDYFDLVHKIEDYEDYGYHYDDEDDDNTTTRSSSSIHSPVITSEEDVQIQTQQQVTGNNDQFDDEEEKEEKSDNDDSNSQMSSAFAHSQLNDEKEPHGLPQSLTKRSISSFLNRLGMSVRKAIVGKQQNQNEKLGLPSPVLEEENKSISGPKINKDWDDEHIWAPRDTIPSQQQHQYHPLPRIQGNTREKKINASLSSLTGTAMTTTAATTAAAIIPTATVKASKTDMDVCREQSVPFIKMGLGRHHPETKRNHHVDVEDAQQYRLSSTSFDLRWQERFHEQQHDKIDMTLRSVSGALYEIISHNHAFGLFDYDESFIGSPLLQPDSSEAMQELFMAQPVTTWHDIYEQMAYVFDCGELTAEHAIITYIYVSRMLEVSEQSLCDVNWRLILLAGMLLAVKVWDDCAVYNMDFVQIFPELDIKIM</sequence>
<evidence type="ECO:0000313" key="3">
    <source>
        <dbReference type="Proteomes" id="UP000646827"/>
    </source>
</evidence>
<comment type="caution">
    <text evidence="2">The sequence shown here is derived from an EMBL/GenBank/DDBJ whole genome shotgun (WGS) entry which is preliminary data.</text>
</comment>
<gene>
    <name evidence="2" type="ORF">INT45_011410</name>
</gene>
<dbReference type="Proteomes" id="UP000646827">
    <property type="component" value="Unassembled WGS sequence"/>
</dbReference>
<dbReference type="AlphaFoldDB" id="A0A8H7VNR7"/>
<dbReference type="EMBL" id="JAEPRB010000024">
    <property type="protein sequence ID" value="KAG2225742.1"/>
    <property type="molecule type" value="Genomic_DNA"/>
</dbReference>
<reference evidence="2 3" key="1">
    <citation type="submission" date="2020-12" db="EMBL/GenBank/DDBJ databases">
        <title>Metabolic potential, ecology and presence of endohyphal bacteria is reflected in genomic diversity of Mucoromycotina.</title>
        <authorList>
            <person name="Muszewska A."/>
            <person name="Okrasinska A."/>
            <person name="Steczkiewicz K."/>
            <person name="Drgas O."/>
            <person name="Orlowska M."/>
            <person name="Perlinska-Lenart U."/>
            <person name="Aleksandrzak-Piekarczyk T."/>
            <person name="Szatraj K."/>
            <person name="Zielenkiewicz U."/>
            <person name="Pilsyk S."/>
            <person name="Malc E."/>
            <person name="Mieczkowski P."/>
            <person name="Kruszewska J.S."/>
            <person name="Biernat P."/>
            <person name="Pawlowska J."/>
        </authorList>
    </citation>
    <scope>NUCLEOTIDE SEQUENCE [LARGE SCALE GENOMIC DNA]</scope>
    <source>
        <strain evidence="2 3">CBS 142.35</strain>
    </source>
</reference>
<proteinExistence type="predicted"/>
<dbReference type="PANTHER" id="PTHR14248">
    <property type="entry name" value="CYCLIN Y, ISOFORM A"/>
    <property type="match status" value="1"/>
</dbReference>
<feature type="compositionally biased region" description="Low complexity" evidence="1">
    <location>
        <begin position="155"/>
        <end position="168"/>
    </location>
</feature>
<name>A0A8H7VNR7_9FUNG</name>
<keyword evidence="3" id="KW-1185">Reference proteome</keyword>
<protein>
    <recommendedName>
        <fullName evidence="4">Cyclin N-terminal domain-containing protein</fullName>
    </recommendedName>
</protein>
<evidence type="ECO:0008006" key="4">
    <source>
        <dbReference type="Google" id="ProtNLM"/>
    </source>
</evidence>
<accession>A0A8H7VNR7</accession>
<feature type="compositionally biased region" description="Acidic residues" evidence="1">
    <location>
        <begin position="187"/>
        <end position="202"/>
    </location>
</feature>